<name>K0RV97_THAOC</name>
<sequence length="84" mass="9215">VGLRPGKMWTTASASTPPLLPWIAVTALIKPVPSNLHLRYKESHGDRHNAVQSSVVRVRRCAAGGSRADIREEIDAELVRANFD</sequence>
<proteinExistence type="predicted"/>
<gene>
    <name evidence="1" type="ORF">THAOC_22216</name>
</gene>
<protein>
    <submittedName>
        <fullName evidence="1">Uncharacterized protein</fullName>
    </submittedName>
</protein>
<dbReference type="Proteomes" id="UP000266841">
    <property type="component" value="Unassembled WGS sequence"/>
</dbReference>
<organism evidence="1 2">
    <name type="scientific">Thalassiosira oceanica</name>
    <name type="common">Marine diatom</name>
    <dbReference type="NCBI Taxonomy" id="159749"/>
    <lineage>
        <taxon>Eukaryota</taxon>
        <taxon>Sar</taxon>
        <taxon>Stramenopiles</taxon>
        <taxon>Ochrophyta</taxon>
        <taxon>Bacillariophyta</taxon>
        <taxon>Coscinodiscophyceae</taxon>
        <taxon>Thalassiosirophycidae</taxon>
        <taxon>Thalassiosirales</taxon>
        <taxon>Thalassiosiraceae</taxon>
        <taxon>Thalassiosira</taxon>
    </lineage>
</organism>
<feature type="non-terminal residue" evidence="1">
    <location>
        <position position="1"/>
    </location>
</feature>
<reference evidence="1 2" key="1">
    <citation type="journal article" date="2012" name="Genome Biol.">
        <title>Genome and low-iron response of an oceanic diatom adapted to chronic iron limitation.</title>
        <authorList>
            <person name="Lommer M."/>
            <person name="Specht M."/>
            <person name="Roy A.S."/>
            <person name="Kraemer L."/>
            <person name="Andreson R."/>
            <person name="Gutowska M.A."/>
            <person name="Wolf J."/>
            <person name="Bergner S.V."/>
            <person name="Schilhabel M.B."/>
            <person name="Klostermeier U.C."/>
            <person name="Beiko R.G."/>
            <person name="Rosenstiel P."/>
            <person name="Hippler M."/>
            <person name="Laroche J."/>
        </authorList>
    </citation>
    <scope>NUCLEOTIDE SEQUENCE [LARGE SCALE GENOMIC DNA]</scope>
    <source>
        <strain evidence="1 2">CCMP1005</strain>
    </source>
</reference>
<comment type="caution">
    <text evidence="1">The sequence shown here is derived from an EMBL/GenBank/DDBJ whole genome shotgun (WGS) entry which is preliminary data.</text>
</comment>
<keyword evidence="2" id="KW-1185">Reference proteome</keyword>
<accession>K0RV97</accession>
<dbReference type="EMBL" id="AGNL01027231">
    <property type="protein sequence ID" value="EJK57708.1"/>
    <property type="molecule type" value="Genomic_DNA"/>
</dbReference>
<evidence type="ECO:0000313" key="1">
    <source>
        <dbReference type="EMBL" id="EJK57708.1"/>
    </source>
</evidence>
<evidence type="ECO:0000313" key="2">
    <source>
        <dbReference type="Proteomes" id="UP000266841"/>
    </source>
</evidence>
<dbReference type="AlphaFoldDB" id="K0RV97"/>